<dbReference type="InterPro" id="IPR002939">
    <property type="entry name" value="DnaJ_C"/>
</dbReference>
<evidence type="ECO:0000256" key="3">
    <source>
        <dbReference type="ARBA" id="ARBA00022771"/>
    </source>
</evidence>
<dbReference type="InterPro" id="IPR018253">
    <property type="entry name" value="DnaJ_domain_CS"/>
</dbReference>
<dbReference type="Pfam" id="PF00226">
    <property type="entry name" value="DnaJ"/>
    <property type="match status" value="1"/>
</dbReference>
<organism evidence="8">
    <name type="scientific">viral metagenome</name>
    <dbReference type="NCBI Taxonomy" id="1070528"/>
    <lineage>
        <taxon>unclassified sequences</taxon>
        <taxon>metagenomes</taxon>
        <taxon>organismal metagenomes</taxon>
    </lineage>
</organism>
<proteinExistence type="predicted"/>
<dbReference type="InterPro" id="IPR001623">
    <property type="entry name" value="DnaJ_domain"/>
</dbReference>
<evidence type="ECO:0000256" key="6">
    <source>
        <dbReference type="SAM" id="MobiDB-lite"/>
    </source>
</evidence>
<dbReference type="Gene3D" id="1.10.287.110">
    <property type="entry name" value="DnaJ domain"/>
    <property type="match status" value="1"/>
</dbReference>
<dbReference type="SUPFAM" id="SSF46565">
    <property type="entry name" value="Chaperone J-domain"/>
    <property type="match status" value="1"/>
</dbReference>
<dbReference type="Pfam" id="PF01556">
    <property type="entry name" value="DnaJ_C"/>
    <property type="match status" value="1"/>
</dbReference>
<evidence type="ECO:0000313" key="8">
    <source>
        <dbReference type="EMBL" id="QHT04372.1"/>
    </source>
</evidence>
<dbReference type="GO" id="GO:0008270">
    <property type="term" value="F:zinc ion binding"/>
    <property type="evidence" value="ECO:0007669"/>
    <property type="project" value="UniProtKB-KW"/>
</dbReference>
<dbReference type="PANTHER" id="PTHR24078:SF553">
    <property type="entry name" value="DNAJ HOMOLOG SUBFAMILY B MEMBER 5"/>
    <property type="match status" value="1"/>
</dbReference>
<sequence length="308" mass="35049">MSDYYKFLEVENKATQEEIKKSYRKLSLKHHPDKNNNSPESQAQFQKIGEAYETLGDPEKRRIYDMQKQNPFMGNEFAGQGFPGDGLNDIMKMFFQGNMGGMPGMAFGGGGPMPGNIRVFRNGQPVNINNLNKPPPIVKNIVISLEQAYRGDHIPVQIERWLFEDGIRKCENETIYVPISKGIDNNEIIILRERGNVMDSNLKGDVKIIVGIQNTSIFKRDGLNLILEKEITLKESLCGFEFIINHISGKNLRFTQEKGKLIKDGIVKLIPNFGMDRENHKGNLGIKFNVIYPESLSDEQTEKLREIL</sequence>
<dbReference type="GO" id="GO:0051087">
    <property type="term" value="F:protein-folding chaperone binding"/>
    <property type="evidence" value="ECO:0007669"/>
    <property type="project" value="TreeGrafter"/>
</dbReference>
<evidence type="ECO:0000259" key="7">
    <source>
        <dbReference type="PROSITE" id="PS50076"/>
    </source>
</evidence>
<dbReference type="SMART" id="SM00271">
    <property type="entry name" value="DnaJ"/>
    <property type="match status" value="1"/>
</dbReference>
<reference evidence="8" key="1">
    <citation type="journal article" date="2020" name="Nature">
        <title>Giant virus diversity and host interactions through global metagenomics.</title>
        <authorList>
            <person name="Schulz F."/>
            <person name="Roux S."/>
            <person name="Paez-Espino D."/>
            <person name="Jungbluth S."/>
            <person name="Walsh D.A."/>
            <person name="Denef V.J."/>
            <person name="McMahon K.D."/>
            <person name="Konstantinidis K.T."/>
            <person name="Eloe-Fadrosh E.A."/>
            <person name="Kyrpides N.C."/>
            <person name="Woyke T."/>
        </authorList>
    </citation>
    <scope>NUCLEOTIDE SEQUENCE</scope>
    <source>
        <strain evidence="8">GVMAG-M-3300021185-45</strain>
    </source>
</reference>
<dbReference type="CDD" id="cd10747">
    <property type="entry name" value="DnaJ_C"/>
    <property type="match status" value="1"/>
</dbReference>
<protein>
    <recommendedName>
        <fullName evidence="7">J domain-containing protein</fullName>
    </recommendedName>
</protein>
<dbReference type="InterPro" id="IPR036869">
    <property type="entry name" value="J_dom_sf"/>
</dbReference>
<accession>A0A6C0CJP2</accession>
<dbReference type="Gene3D" id="2.60.260.20">
    <property type="entry name" value="Urease metallochaperone UreE, N-terminal domain"/>
    <property type="match status" value="2"/>
</dbReference>
<dbReference type="GO" id="GO:0006457">
    <property type="term" value="P:protein folding"/>
    <property type="evidence" value="ECO:0007669"/>
    <property type="project" value="InterPro"/>
</dbReference>
<name>A0A6C0CJP2_9ZZZZ</name>
<dbReference type="GO" id="GO:0005829">
    <property type="term" value="C:cytosol"/>
    <property type="evidence" value="ECO:0007669"/>
    <property type="project" value="TreeGrafter"/>
</dbReference>
<dbReference type="PRINTS" id="PR00625">
    <property type="entry name" value="JDOMAIN"/>
</dbReference>
<evidence type="ECO:0000256" key="4">
    <source>
        <dbReference type="ARBA" id="ARBA00022833"/>
    </source>
</evidence>
<feature type="region of interest" description="Disordered" evidence="6">
    <location>
        <begin position="24"/>
        <end position="43"/>
    </location>
</feature>
<evidence type="ECO:0000256" key="2">
    <source>
        <dbReference type="ARBA" id="ARBA00022737"/>
    </source>
</evidence>
<dbReference type="SUPFAM" id="SSF49493">
    <property type="entry name" value="HSP40/DnaJ peptide-binding domain"/>
    <property type="match status" value="2"/>
</dbReference>
<keyword evidence="4" id="KW-0862">Zinc</keyword>
<dbReference type="PANTHER" id="PTHR24078">
    <property type="entry name" value="DNAJ HOMOLOG SUBFAMILY C MEMBER"/>
    <property type="match status" value="1"/>
</dbReference>
<dbReference type="AlphaFoldDB" id="A0A6C0CJP2"/>
<dbReference type="CDD" id="cd06257">
    <property type="entry name" value="DnaJ"/>
    <property type="match status" value="1"/>
</dbReference>
<dbReference type="InterPro" id="IPR051339">
    <property type="entry name" value="DnaJ_subfamily_B"/>
</dbReference>
<dbReference type="FunFam" id="2.60.260.20:FF:000003">
    <property type="entry name" value="DnaJ subfamily A member 2"/>
    <property type="match status" value="1"/>
</dbReference>
<keyword evidence="3" id="KW-0863">Zinc-finger</keyword>
<dbReference type="EMBL" id="MN739427">
    <property type="protein sequence ID" value="QHT04372.1"/>
    <property type="molecule type" value="Genomic_DNA"/>
</dbReference>
<keyword evidence="5" id="KW-0143">Chaperone</keyword>
<dbReference type="PROSITE" id="PS50076">
    <property type="entry name" value="DNAJ_2"/>
    <property type="match status" value="1"/>
</dbReference>
<keyword evidence="1" id="KW-0479">Metal-binding</keyword>
<evidence type="ECO:0000256" key="5">
    <source>
        <dbReference type="ARBA" id="ARBA00023186"/>
    </source>
</evidence>
<dbReference type="GO" id="GO:0051082">
    <property type="term" value="F:unfolded protein binding"/>
    <property type="evidence" value="ECO:0007669"/>
    <property type="project" value="InterPro"/>
</dbReference>
<dbReference type="InterPro" id="IPR008971">
    <property type="entry name" value="HSP40/DnaJ_pept-bd"/>
</dbReference>
<evidence type="ECO:0000256" key="1">
    <source>
        <dbReference type="ARBA" id="ARBA00022723"/>
    </source>
</evidence>
<dbReference type="PROSITE" id="PS00636">
    <property type="entry name" value="DNAJ_1"/>
    <property type="match status" value="1"/>
</dbReference>
<feature type="domain" description="J" evidence="7">
    <location>
        <begin position="3"/>
        <end position="68"/>
    </location>
</feature>
<keyword evidence="2" id="KW-0677">Repeat</keyword>